<dbReference type="InterPro" id="IPR011332">
    <property type="entry name" value="Ribosomal_zn-bd"/>
</dbReference>
<keyword evidence="12" id="KW-0689">Ribosomal protein</keyword>
<dbReference type="GO" id="GO:0008270">
    <property type="term" value="F:zinc ion binding"/>
    <property type="evidence" value="ECO:0007669"/>
    <property type="project" value="UniProtKB-KW"/>
</dbReference>
<proteinExistence type="inferred from homology"/>
<dbReference type="InterPro" id="IPR001975">
    <property type="entry name" value="Ribosomal_eL40_dom"/>
</dbReference>
<dbReference type="STRING" id="100816.A0A175WEY6"/>
<dbReference type="Pfam" id="PF11781">
    <property type="entry name" value="Zn_ribbon_RRN7"/>
    <property type="match status" value="1"/>
</dbReference>
<dbReference type="InterPro" id="IPR038587">
    <property type="entry name" value="Ribosomal_eL40_sf"/>
</dbReference>
<keyword evidence="23" id="KW-1185">Reference proteome</keyword>
<dbReference type="PANTHER" id="PTHR31576">
    <property type="entry name" value="TATA BOX-BINDING PROTEIN-ASSOCIATED FACTOR RNA POLYMERASE I SUBUNIT B"/>
    <property type="match status" value="1"/>
</dbReference>
<keyword evidence="7" id="KW-0963">Cytoplasm</keyword>
<dbReference type="InterPro" id="IPR000626">
    <property type="entry name" value="Ubiquitin-like_dom"/>
</dbReference>
<dbReference type="InterPro" id="IPR029071">
    <property type="entry name" value="Ubiquitin-like_domsf"/>
</dbReference>
<evidence type="ECO:0000256" key="1">
    <source>
        <dbReference type="ARBA" id="ARBA00002241"/>
    </source>
</evidence>
<evidence type="ECO:0000256" key="4">
    <source>
        <dbReference type="ARBA" id="ARBA00006899"/>
    </source>
</evidence>
<dbReference type="EMBL" id="LCTW02000020">
    <property type="protein sequence ID" value="KXX82122.1"/>
    <property type="molecule type" value="Genomic_DNA"/>
</dbReference>
<dbReference type="GO" id="GO:1990904">
    <property type="term" value="C:ribonucleoprotein complex"/>
    <property type="evidence" value="ECO:0007669"/>
    <property type="project" value="UniProtKB-KW"/>
</dbReference>
<keyword evidence="15" id="KW-0804">Transcription</keyword>
<comment type="similarity">
    <text evidence="6">In the C-terminal section; belongs to the eukaryotic ribosomal protein eL40 family.</text>
</comment>
<dbReference type="GO" id="GO:0042790">
    <property type="term" value="P:nucleolar large rRNA transcription by RNA polymerase I"/>
    <property type="evidence" value="ECO:0007669"/>
    <property type="project" value="TreeGrafter"/>
</dbReference>
<keyword evidence="14" id="KW-0238">DNA-binding</keyword>
<feature type="compositionally biased region" description="Low complexity" evidence="20">
    <location>
        <begin position="162"/>
        <end position="171"/>
    </location>
</feature>
<dbReference type="SUPFAM" id="SSF57829">
    <property type="entry name" value="Zn-binding ribosomal proteins"/>
    <property type="match status" value="1"/>
</dbReference>
<evidence type="ECO:0000256" key="13">
    <source>
        <dbReference type="ARBA" id="ARBA00023015"/>
    </source>
</evidence>
<dbReference type="InterPro" id="IPR019956">
    <property type="entry name" value="Ubiquitin_dom"/>
</dbReference>
<keyword evidence="17" id="KW-0687">Ribonucleoprotein</keyword>
<dbReference type="GO" id="GO:0003735">
    <property type="term" value="F:structural constituent of ribosome"/>
    <property type="evidence" value="ECO:0007669"/>
    <property type="project" value="InterPro"/>
</dbReference>
<dbReference type="InterPro" id="IPR019954">
    <property type="entry name" value="Ubiquitin_CS"/>
</dbReference>
<reference evidence="22 23" key="1">
    <citation type="journal article" date="2016" name="Genome Announc.">
        <title>Genome Sequence of Madurella mycetomatis mm55, Isolated from a Human Mycetoma Case in Sudan.</title>
        <authorList>
            <person name="Smit S."/>
            <person name="Derks M.F."/>
            <person name="Bervoets S."/>
            <person name="Fahal A."/>
            <person name="van Leeuwen W."/>
            <person name="van Belkum A."/>
            <person name="van de Sande W.W."/>
        </authorList>
    </citation>
    <scope>NUCLEOTIDE SEQUENCE [LARGE SCALE GENOMIC DNA]</scope>
    <source>
        <strain evidence="23">mm55</strain>
    </source>
</reference>
<evidence type="ECO:0000256" key="8">
    <source>
        <dbReference type="ARBA" id="ARBA00022499"/>
    </source>
</evidence>
<dbReference type="SMART" id="SM00213">
    <property type="entry name" value="UBQ"/>
    <property type="match status" value="1"/>
</dbReference>
<dbReference type="InterPro" id="IPR033599">
    <property type="entry name" value="TAF1B/Rrn7"/>
</dbReference>
<dbReference type="Gene3D" id="3.10.20.90">
    <property type="entry name" value="Phosphatidylinositol 3-kinase Catalytic Subunit, Chain A, domain 1"/>
    <property type="match status" value="1"/>
</dbReference>
<name>A0A175WEY6_9PEZI</name>
<dbReference type="GO" id="GO:0000055">
    <property type="term" value="P:ribosomal large subunit export from nucleus"/>
    <property type="evidence" value="ECO:0007669"/>
    <property type="project" value="UniProtKB-ARBA"/>
</dbReference>
<dbReference type="AlphaFoldDB" id="A0A175WEY6"/>
<evidence type="ECO:0000256" key="19">
    <source>
        <dbReference type="ARBA" id="ARBA00045962"/>
    </source>
</evidence>
<keyword evidence="9" id="KW-0479">Metal-binding</keyword>
<keyword evidence="8" id="KW-1017">Isopeptide bond</keyword>
<comment type="caution">
    <text evidence="22">The sequence shown here is derived from an EMBL/GenBank/DDBJ whole genome shotgun (WGS) entry which is preliminary data.</text>
</comment>
<dbReference type="InterPro" id="IPR021752">
    <property type="entry name" value="TF_Rrn7_Zf"/>
</dbReference>
<dbReference type="InterPro" id="IPR048540">
    <property type="entry name" value="Rrn7_cyclin_N"/>
</dbReference>
<dbReference type="GO" id="GO:0070860">
    <property type="term" value="C:RNA polymerase I core factor complex"/>
    <property type="evidence" value="ECO:0007669"/>
    <property type="project" value="InterPro"/>
</dbReference>
<dbReference type="PANTHER" id="PTHR31576:SF2">
    <property type="entry name" value="TATA BOX-BINDING PROTEIN-ASSOCIATED FACTOR RNA POLYMERASE I SUBUNIT B"/>
    <property type="match status" value="1"/>
</dbReference>
<dbReference type="Pfam" id="PF00240">
    <property type="entry name" value="ubiquitin"/>
    <property type="match status" value="1"/>
</dbReference>
<evidence type="ECO:0000256" key="9">
    <source>
        <dbReference type="ARBA" id="ARBA00022723"/>
    </source>
</evidence>
<dbReference type="Pfam" id="PF01020">
    <property type="entry name" value="Ribosomal_L40e"/>
    <property type="match status" value="1"/>
</dbReference>
<dbReference type="OrthoDB" id="428577at2759"/>
<evidence type="ECO:0000256" key="2">
    <source>
        <dbReference type="ARBA" id="ARBA00004496"/>
    </source>
</evidence>
<comment type="subcellular location">
    <subcellularLocation>
        <location evidence="2">Cytoplasm</location>
    </subcellularLocation>
    <subcellularLocation>
        <location evidence="3">Nucleus</location>
        <location evidence="3">Nucleolus</location>
    </subcellularLocation>
</comment>
<dbReference type="PRINTS" id="PR00348">
    <property type="entry name" value="UBIQUITIN"/>
</dbReference>
<evidence type="ECO:0000256" key="15">
    <source>
        <dbReference type="ARBA" id="ARBA00023163"/>
    </source>
</evidence>
<evidence type="ECO:0000256" key="10">
    <source>
        <dbReference type="ARBA" id="ARBA00022771"/>
    </source>
</evidence>
<dbReference type="GO" id="GO:0001164">
    <property type="term" value="F:RNA polymerase I core promoter sequence-specific DNA binding"/>
    <property type="evidence" value="ECO:0007669"/>
    <property type="project" value="InterPro"/>
</dbReference>
<evidence type="ECO:0000256" key="20">
    <source>
        <dbReference type="SAM" id="MobiDB-lite"/>
    </source>
</evidence>
<evidence type="ECO:0000256" key="12">
    <source>
        <dbReference type="ARBA" id="ARBA00022980"/>
    </source>
</evidence>
<dbReference type="FunFam" id="4.10.1060.50:FF:000001">
    <property type="entry name" value="ubiquitin-60S ribosomal protein L40"/>
    <property type="match status" value="1"/>
</dbReference>
<gene>
    <name evidence="22" type="ORF">MMYC01_200969</name>
</gene>
<evidence type="ECO:0000256" key="3">
    <source>
        <dbReference type="ARBA" id="ARBA00004604"/>
    </source>
</evidence>
<keyword evidence="13" id="KW-0805">Transcription regulation</keyword>
<evidence type="ECO:0000256" key="11">
    <source>
        <dbReference type="ARBA" id="ARBA00022833"/>
    </source>
</evidence>
<evidence type="ECO:0000313" key="23">
    <source>
        <dbReference type="Proteomes" id="UP000078237"/>
    </source>
</evidence>
<dbReference type="SUPFAM" id="SSF54236">
    <property type="entry name" value="Ubiquitin-like"/>
    <property type="match status" value="1"/>
</dbReference>
<dbReference type="GO" id="GO:0005737">
    <property type="term" value="C:cytoplasm"/>
    <property type="evidence" value="ECO:0007669"/>
    <property type="project" value="UniProtKB-SubCell"/>
</dbReference>
<comment type="similarity">
    <text evidence="4">Belongs to the RRN7/TAF1B family.</text>
</comment>
<sequence>MARRRHHRFPRGETCSECPARRWYSENGRRYCENGHQVEGYVQFDVDEDDNFGKSGRVTRKKKEVRQAERKHLTGNEARELYLECLQLLLRKQVLWLVRQKGFHPDLEAVCRDLWYLRVRGFPGLARDGKGRGKGNGDDAGVRRLSGGGTSNSESGALEMFSSQSPAAEESQSSEKESGVGGTRKSRSWAREIWPLPGAMDTLGLIYLGCLLRQEPVRIGDVFRWARDNQMPFLGAIDYVPKEWRDRLPGWAHHSLLTRYARFNGGELHKVVMGLMLGYKENHGLVFPAVPTSPLLFLYIRDLALPPEIHYFAQKACILSSMGFSFPTRESSHRRYRLLDIPDVLLVASVVVSTKCAYPLDGIERLPLDANDPLCLKMNWTAWESEFAKQQENKRGRLEYEQMHPQDIWSMDKEEVNEFLNWFQETQIENNRTDETEIDRLFPLDDVAPLPKTQDLPQEEMEARVKRVQAATISVDPRPDPDGEIKRFGSDYQSYKYVDELEGHVKRFYEVAAGVAGLSLRDLLRAVYSLEQRLLQWQSREKRRLRNEFALGPQSPADSNPHQNLQLAVNFPVILTSTSTKPVKMQIFVKTLTGKTITLEVESSDTIDNVKSKIQDKEGIPPDQQRLIFAGKQLEDGRTLSDYNIQKESTLHLVLRLRGGIIEPSLKALASKFNCEKMICRKCYARLPPRATNCRKRKCGHTNQLRPKKKLK</sequence>
<keyword evidence="16" id="KW-0539">Nucleus</keyword>
<comment type="function">
    <text evidence="19">Component of the ribosome, a large ribonucleoprotein complex responsible for the synthesis of proteins in the cell. The small ribosomal subunit (SSU) binds messenger RNAs (mRNAs) and translates the encoded message by selecting cognate aminoacyl-transfer RNA (tRNA) molecules. The large subunit (LSU) contains the ribosomal catalytic site termed the peptidyl transferase center (PTC), which catalyzes the formation of peptide bonds, thereby polymerizing the amino acids delivered by tRNAs into a polypeptide chain. The nascent polypeptides leave the ribosome through a tunnel in the LSU and interact with protein factors that function in enzymatic processing, targeting, and the membrane insertion of nascent chains at the exit of the ribosomal tunnel. eL40 is essential for translation of a subset of cellular transcripts, including stress response transcripts, such as DDR2.</text>
</comment>
<evidence type="ECO:0000256" key="17">
    <source>
        <dbReference type="ARBA" id="ARBA00023274"/>
    </source>
</evidence>
<evidence type="ECO:0000256" key="5">
    <source>
        <dbReference type="ARBA" id="ARBA00008373"/>
    </source>
</evidence>
<evidence type="ECO:0000256" key="18">
    <source>
        <dbReference type="ARBA" id="ARBA00035124"/>
    </source>
</evidence>
<keyword evidence="11" id="KW-0862">Zinc</keyword>
<dbReference type="GO" id="GO:0005840">
    <property type="term" value="C:ribosome"/>
    <property type="evidence" value="ECO:0007669"/>
    <property type="project" value="UniProtKB-KW"/>
</dbReference>
<feature type="compositionally biased region" description="Basic and acidic residues" evidence="20">
    <location>
        <begin position="127"/>
        <end position="142"/>
    </location>
</feature>
<dbReference type="SMART" id="SM01377">
    <property type="entry name" value="Ribosomal_L40e"/>
    <property type="match status" value="1"/>
</dbReference>
<dbReference type="VEuPathDB" id="FungiDB:MMYC01_200969"/>
<evidence type="ECO:0000313" key="22">
    <source>
        <dbReference type="EMBL" id="KXX82122.1"/>
    </source>
</evidence>
<dbReference type="GO" id="GO:0016567">
    <property type="term" value="P:protein ubiquitination"/>
    <property type="evidence" value="ECO:0007669"/>
    <property type="project" value="UniProtKB-ARBA"/>
</dbReference>
<feature type="region of interest" description="Disordered" evidence="20">
    <location>
        <begin position="127"/>
        <end position="184"/>
    </location>
</feature>
<comment type="function">
    <text evidence="1">Component of the 60S subunit of the ribosome.</text>
</comment>
<dbReference type="GO" id="GO:0006412">
    <property type="term" value="P:translation"/>
    <property type="evidence" value="ECO:0007669"/>
    <property type="project" value="InterPro"/>
</dbReference>
<evidence type="ECO:0000256" key="16">
    <source>
        <dbReference type="ARBA" id="ARBA00023242"/>
    </source>
</evidence>
<dbReference type="CDD" id="cd01803">
    <property type="entry name" value="Ubl_ubiquitin"/>
    <property type="match status" value="1"/>
</dbReference>
<evidence type="ECO:0000259" key="21">
    <source>
        <dbReference type="PROSITE" id="PS50053"/>
    </source>
</evidence>
<feature type="domain" description="Ubiquitin-like" evidence="21">
    <location>
        <begin position="585"/>
        <end position="660"/>
    </location>
</feature>
<dbReference type="FunFam" id="3.10.20.90:FF:000014">
    <property type="entry name" value="Ubiquitin-60S ribosomal L40 fusion"/>
    <property type="match status" value="1"/>
</dbReference>
<dbReference type="Gene3D" id="4.10.1060.50">
    <property type="match status" value="1"/>
</dbReference>
<protein>
    <recommendedName>
        <fullName evidence="21">Ubiquitin-like domain-containing protein</fullName>
    </recommendedName>
</protein>
<comment type="similarity">
    <text evidence="5">In the N-terminal section; belongs to the ubiquitin family.</text>
</comment>
<accession>A0A175WEY6</accession>
<evidence type="ECO:0000256" key="14">
    <source>
        <dbReference type="ARBA" id="ARBA00023125"/>
    </source>
</evidence>
<dbReference type="Pfam" id="PF20645">
    <property type="entry name" value="Rrn7_cyclin_C"/>
    <property type="match status" value="1"/>
</dbReference>
<evidence type="ECO:0000256" key="7">
    <source>
        <dbReference type="ARBA" id="ARBA00022490"/>
    </source>
</evidence>
<keyword evidence="10" id="KW-0863">Zinc-finger</keyword>
<dbReference type="Proteomes" id="UP000078237">
    <property type="component" value="Unassembled WGS sequence"/>
</dbReference>
<dbReference type="PROSITE" id="PS00299">
    <property type="entry name" value="UBIQUITIN_1"/>
    <property type="match status" value="1"/>
</dbReference>
<dbReference type="InterPro" id="IPR048538">
    <property type="entry name" value="Rrn7_cyclin_C"/>
</dbReference>
<dbReference type="PROSITE" id="PS50053">
    <property type="entry name" value="UBIQUITIN_2"/>
    <property type="match status" value="1"/>
</dbReference>
<organism evidence="22 23">
    <name type="scientific">Madurella mycetomatis</name>
    <dbReference type="NCBI Taxonomy" id="100816"/>
    <lineage>
        <taxon>Eukaryota</taxon>
        <taxon>Fungi</taxon>
        <taxon>Dikarya</taxon>
        <taxon>Ascomycota</taxon>
        <taxon>Pezizomycotina</taxon>
        <taxon>Sordariomycetes</taxon>
        <taxon>Sordariomycetidae</taxon>
        <taxon>Sordariales</taxon>
        <taxon>Sordariales incertae sedis</taxon>
        <taxon>Madurella</taxon>
    </lineage>
</organism>
<dbReference type="Pfam" id="PF20644">
    <property type="entry name" value="Rrn7_cyclin_N"/>
    <property type="match status" value="1"/>
</dbReference>
<comment type="subunit">
    <text evidence="18">Part of the 60S ribosomal subunit.</text>
</comment>
<evidence type="ECO:0000256" key="6">
    <source>
        <dbReference type="ARBA" id="ARBA00010570"/>
    </source>
</evidence>